<name>A0A383V5X6_TETOB</name>
<dbReference type="PANTHER" id="PTHR46700:SF1">
    <property type="entry name" value="ARM REPEAT SUPERFAMILY PROTEIN"/>
    <property type="match status" value="1"/>
</dbReference>
<gene>
    <name evidence="3" type="ORF">BQ4739_LOCUS15873</name>
    <name evidence="2" type="ORF">BQ4739_LOCUS376</name>
</gene>
<dbReference type="EMBL" id="FNXT01000025">
    <property type="protein sequence ID" value="SZX59766.1"/>
    <property type="molecule type" value="Genomic_DNA"/>
</dbReference>
<feature type="compositionally biased region" description="Polar residues" evidence="1">
    <location>
        <begin position="165"/>
        <end position="182"/>
    </location>
</feature>
<proteinExistence type="predicted"/>
<dbReference type="InterPro" id="IPR011989">
    <property type="entry name" value="ARM-like"/>
</dbReference>
<feature type="compositionally biased region" description="Polar residues" evidence="1">
    <location>
        <begin position="577"/>
        <end position="588"/>
    </location>
</feature>
<feature type="compositionally biased region" description="Low complexity" evidence="1">
    <location>
        <begin position="131"/>
        <end position="141"/>
    </location>
</feature>
<dbReference type="Proteomes" id="UP000256970">
    <property type="component" value="Unassembled WGS sequence"/>
</dbReference>
<dbReference type="InterPro" id="IPR016024">
    <property type="entry name" value="ARM-type_fold"/>
</dbReference>
<dbReference type="InterPro" id="IPR000225">
    <property type="entry name" value="Armadillo"/>
</dbReference>
<feature type="compositionally biased region" description="Low complexity" evidence="1">
    <location>
        <begin position="236"/>
        <end position="246"/>
    </location>
</feature>
<feature type="compositionally biased region" description="Basic and acidic residues" evidence="1">
    <location>
        <begin position="105"/>
        <end position="115"/>
    </location>
</feature>
<dbReference type="PANTHER" id="PTHR46700">
    <property type="entry name" value="ARM REPEAT SUPERFAMILY PROTEIN"/>
    <property type="match status" value="1"/>
</dbReference>
<reference evidence="2 4" key="1">
    <citation type="submission" date="2016-10" db="EMBL/GenBank/DDBJ databases">
        <authorList>
            <person name="Cai Z."/>
        </authorList>
    </citation>
    <scope>NUCLEOTIDE SEQUENCE [LARGE SCALE GENOMIC DNA]</scope>
</reference>
<evidence type="ECO:0000313" key="3">
    <source>
        <dbReference type="EMBL" id="SZX75594.1"/>
    </source>
</evidence>
<evidence type="ECO:0008006" key="5">
    <source>
        <dbReference type="Google" id="ProtNLM"/>
    </source>
</evidence>
<evidence type="ECO:0000313" key="4">
    <source>
        <dbReference type="Proteomes" id="UP000256970"/>
    </source>
</evidence>
<feature type="region of interest" description="Disordered" evidence="1">
    <location>
        <begin position="72"/>
        <end position="246"/>
    </location>
</feature>
<evidence type="ECO:0000313" key="2">
    <source>
        <dbReference type="EMBL" id="SZX59766.1"/>
    </source>
</evidence>
<dbReference type="SMART" id="SM00185">
    <property type="entry name" value="ARM"/>
    <property type="match status" value="4"/>
</dbReference>
<sequence>MDNCTLPDFLPGSTNGVGRRRYALQEMMCMRATCLGKPSGMQDYAKDGSLLQCSLLADRSNPFSWEQLAGSLQDAMSSSDPYTDGPTSPPRGRPIGISSSPSWRSPDKRSPDKRSRLQHSSSAHDGFYDDAASPAGPSSPSCRANSRKKLVMRAFPTSTTSASSPGNNRISDGASDSRTSADNDPVPQQPLRDMLAATLAASKQQKQQCPKPVCTTLPSSPRASPSPSSHMRGTFAPSPTTSPARVAAPAASAGFIPASPARAEPLPLDVQDNILELVSLLGCADPSTTAQAAEQLAALAFTSAAHPGFIVAAGAVEPLAKMLRGAASDEQQQGAAAALWGLARGSSAHQAIIIDSNAVPRMTRMLGSSSSTLVYTALSALNELAGPPGANQQRQQVFADAGAVQMLCTCLKAQAAQGSIMTQQVAAEVLLALAVGNYENQAIIVKQRAVEALVDMLDLQDYPAAAPQAVAVHLLLELVVGHHAGNTAAVFAAGALPRLEALLHPSAGFHRHSEEGIAVSKVIGKLYAWQRRQKQAAMSAIMAKEAALLQQLQQSQAGQVGQQLGRGGSLPLPVARPSSSGSLGTNGW</sequence>
<dbReference type="AlphaFoldDB" id="A0A383V5X6"/>
<dbReference type="EMBL" id="FNXT01001237">
    <property type="protein sequence ID" value="SZX75594.1"/>
    <property type="molecule type" value="Genomic_DNA"/>
</dbReference>
<organism evidence="2 4">
    <name type="scientific">Tetradesmus obliquus</name>
    <name type="common">Green alga</name>
    <name type="synonym">Acutodesmus obliquus</name>
    <dbReference type="NCBI Taxonomy" id="3088"/>
    <lineage>
        <taxon>Eukaryota</taxon>
        <taxon>Viridiplantae</taxon>
        <taxon>Chlorophyta</taxon>
        <taxon>core chlorophytes</taxon>
        <taxon>Chlorophyceae</taxon>
        <taxon>CS clade</taxon>
        <taxon>Sphaeropleales</taxon>
        <taxon>Scenedesmaceae</taxon>
        <taxon>Tetradesmus</taxon>
    </lineage>
</organism>
<protein>
    <recommendedName>
        <fullName evidence="5">Armadillo repeat-containing domain-containing protein</fullName>
    </recommendedName>
</protein>
<feature type="region of interest" description="Disordered" evidence="1">
    <location>
        <begin position="560"/>
        <end position="588"/>
    </location>
</feature>
<dbReference type="SUPFAM" id="SSF48371">
    <property type="entry name" value="ARM repeat"/>
    <property type="match status" value="1"/>
</dbReference>
<accession>A0A383V5X6</accession>
<feature type="compositionally biased region" description="Low complexity" evidence="1">
    <location>
        <begin position="218"/>
        <end position="229"/>
    </location>
</feature>
<keyword evidence="4" id="KW-1185">Reference proteome</keyword>
<dbReference type="Gene3D" id="1.25.10.10">
    <property type="entry name" value="Leucine-rich Repeat Variant"/>
    <property type="match status" value="1"/>
</dbReference>
<evidence type="ECO:0000256" key="1">
    <source>
        <dbReference type="SAM" id="MobiDB-lite"/>
    </source>
</evidence>